<sequence length="71" mass="7875">MTSRVVWRVRTSSDESPGDFNASSAVFRCVLHAHPFKCKLTAQALHSVQKGSTVADYEHKETAFHRLSSAV</sequence>
<dbReference type="AlphaFoldDB" id="A0A183J7H4"/>
<evidence type="ECO:0000313" key="4">
    <source>
        <dbReference type="WBParaSite" id="SBAD_0001221601-mRNA-1"/>
    </source>
</evidence>
<feature type="region of interest" description="Disordered" evidence="1">
    <location>
        <begin position="1"/>
        <end position="20"/>
    </location>
</feature>
<dbReference type="Proteomes" id="UP000270296">
    <property type="component" value="Unassembled WGS sequence"/>
</dbReference>
<gene>
    <name evidence="2" type="ORF">SBAD_LOCUS11823</name>
</gene>
<evidence type="ECO:0000313" key="2">
    <source>
        <dbReference type="EMBL" id="VDP43263.1"/>
    </source>
</evidence>
<dbReference type="EMBL" id="UZAM01016446">
    <property type="protein sequence ID" value="VDP43263.1"/>
    <property type="molecule type" value="Genomic_DNA"/>
</dbReference>
<protein>
    <submittedName>
        <fullName evidence="2 4">Uncharacterized protein</fullName>
    </submittedName>
</protein>
<reference evidence="4" key="1">
    <citation type="submission" date="2016-06" db="UniProtKB">
        <authorList>
            <consortium name="WormBaseParasite"/>
        </authorList>
    </citation>
    <scope>IDENTIFICATION</scope>
</reference>
<keyword evidence="3" id="KW-1185">Reference proteome</keyword>
<reference evidence="2 3" key="2">
    <citation type="submission" date="2018-11" db="EMBL/GenBank/DDBJ databases">
        <authorList>
            <consortium name="Pathogen Informatics"/>
        </authorList>
    </citation>
    <scope>NUCLEOTIDE SEQUENCE [LARGE SCALE GENOMIC DNA]</scope>
</reference>
<dbReference type="WBParaSite" id="SBAD_0001221601-mRNA-1">
    <property type="protein sequence ID" value="SBAD_0001221601-mRNA-1"/>
    <property type="gene ID" value="SBAD_0001221601"/>
</dbReference>
<evidence type="ECO:0000313" key="3">
    <source>
        <dbReference type="Proteomes" id="UP000270296"/>
    </source>
</evidence>
<accession>A0A183J7H4</accession>
<proteinExistence type="predicted"/>
<evidence type="ECO:0000256" key="1">
    <source>
        <dbReference type="SAM" id="MobiDB-lite"/>
    </source>
</evidence>
<organism evidence="4">
    <name type="scientific">Soboliphyme baturini</name>
    <dbReference type="NCBI Taxonomy" id="241478"/>
    <lineage>
        <taxon>Eukaryota</taxon>
        <taxon>Metazoa</taxon>
        <taxon>Ecdysozoa</taxon>
        <taxon>Nematoda</taxon>
        <taxon>Enoplea</taxon>
        <taxon>Dorylaimia</taxon>
        <taxon>Dioctophymatida</taxon>
        <taxon>Dioctophymatoidea</taxon>
        <taxon>Soboliphymatidae</taxon>
        <taxon>Soboliphyme</taxon>
    </lineage>
</organism>
<name>A0A183J7H4_9BILA</name>